<dbReference type="EMBL" id="JAAFGW010000066">
    <property type="protein sequence ID" value="NDP47920.1"/>
    <property type="molecule type" value="Genomic_DNA"/>
</dbReference>
<organism evidence="1 2">
    <name type="scientific">Sulfuriferula multivorans</name>
    <dbReference type="NCBI Taxonomy" id="1559896"/>
    <lineage>
        <taxon>Bacteria</taxon>
        <taxon>Pseudomonadati</taxon>
        <taxon>Pseudomonadota</taxon>
        <taxon>Betaproteobacteria</taxon>
        <taxon>Nitrosomonadales</taxon>
        <taxon>Sulfuricellaceae</taxon>
        <taxon>Sulfuriferula</taxon>
    </lineage>
</organism>
<dbReference type="AlphaFoldDB" id="A0A7C9NTH8"/>
<protein>
    <submittedName>
        <fullName evidence="1">Uncharacterized protein</fullName>
    </submittedName>
</protein>
<dbReference type="Proteomes" id="UP000483432">
    <property type="component" value="Unassembled WGS sequence"/>
</dbReference>
<comment type="caution">
    <text evidence="1">The sequence shown here is derived from an EMBL/GenBank/DDBJ whole genome shotgun (WGS) entry which is preliminary data.</text>
</comment>
<evidence type="ECO:0000313" key="2">
    <source>
        <dbReference type="Proteomes" id="UP000483432"/>
    </source>
</evidence>
<reference evidence="1 2" key="1">
    <citation type="submission" date="2019-09" db="EMBL/GenBank/DDBJ databases">
        <title>H2 Metabolism Revealed by Metagenomic Analysis in Subglacial Sediment of East Antarctica.</title>
        <authorList>
            <person name="Yang Z."/>
            <person name="Zhang Y."/>
            <person name="Lv Y."/>
            <person name="Yan W."/>
            <person name="Xiao X."/>
            <person name="Sun B."/>
            <person name="Ma H."/>
        </authorList>
    </citation>
    <scope>NUCLEOTIDE SEQUENCE [LARGE SCALE GENOMIC DNA]</scope>
    <source>
        <strain evidence="1">Bin2_2</strain>
    </source>
</reference>
<sequence length="131" mass="15289">MDRDTDKRKLKQFMEEGKAYWGHFTADHEVARALFLMRESMRQHSKGAAVLMKASSTGVDDRNAETGNTASGCTCPRCKGSAYRVPRRWVDWLMSRIVWVSRYRYRCRSMGCGWEGNLRVRRRPLLIQGPW</sequence>
<evidence type="ECO:0000313" key="1">
    <source>
        <dbReference type="EMBL" id="NDP47920.1"/>
    </source>
</evidence>
<gene>
    <name evidence="1" type="ORF">GZ085_05915</name>
</gene>
<proteinExistence type="predicted"/>
<accession>A0A7C9NTH8</accession>
<name>A0A7C9NTH8_9PROT</name>